<sequence length="64" mass="7260">MELKTKPEAHYFGFNIIISLGLPLWSIYRRGSADDAQTCKSLTPRTAKIDDCPHHMNSFSNVHV</sequence>
<keyword evidence="1" id="KW-0472">Membrane</keyword>
<name>A0A0F3N7T0_ANAPH</name>
<reference evidence="2 3" key="1">
    <citation type="submission" date="2015-02" db="EMBL/GenBank/DDBJ databases">
        <title>Genome Sequencing of Rickettsiales.</title>
        <authorList>
            <person name="Daugherty S.C."/>
            <person name="Su Q."/>
            <person name="Abolude K."/>
            <person name="Beier-Sexton M."/>
            <person name="Carlyon J.A."/>
            <person name="Carter R."/>
            <person name="Day N.P."/>
            <person name="Dumler S.J."/>
            <person name="Dyachenko V."/>
            <person name="Godinez A."/>
            <person name="Kurtti T.J."/>
            <person name="Lichay M."/>
            <person name="Mullins K.E."/>
            <person name="Ott S."/>
            <person name="Pappas-Brown V."/>
            <person name="Paris D.H."/>
            <person name="Patel P."/>
            <person name="Richards A.L."/>
            <person name="Sadzewicz L."/>
            <person name="Sears K."/>
            <person name="Seidman D."/>
            <person name="Sengamalay N."/>
            <person name="Stenos J."/>
            <person name="Tallon L.J."/>
            <person name="Vincent G."/>
            <person name="Fraser C.M."/>
            <person name="Munderloh U."/>
            <person name="Dunning-Hotopp J.C."/>
        </authorList>
    </citation>
    <scope>NUCLEOTIDE SEQUENCE [LARGE SCALE GENOMIC DNA]</scope>
    <source>
        <strain evidence="2 3">ApMUC09</strain>
    </source>
</reference>
<evidence type="ECO:0000313" key="2">
    <source>
        <dbReference type="EMBL" id="KJV63762.1"/>
    </source>
</evidence>
<accession>A0A0F3N7T0</accession>
<organism evidence="2 3">
    <name type="scientific">Anaplasma phagocytophilum str. ApMUC09</name>
    <dbReference type="NCBI Taxonomy" id="1359152"/>
    <lineage>
        <taxon>Bacteria</taxon>
        <taxon>Pseudomonadati</taxon>
        <taxon>Pseudomonadota</taxon>
        <taxon>Alphaproteobacteria</taxon>
        <taxon>Rickettsiales</taxon>
        <taxon>Anaplasmataceae</taxon>
        <taxon>Anaplasma</taxon>
        <taxon>phagocytophilum group</taxon>
    </lineage>
</organism>
<dbReference type="PATRIC" id="fig|1359152.3.peg.1367"/>
<dbReference type="Proteomes" id="UP000033441">
    <property type="component" value="Unassembled WGS sequence"/>
</dbReference>
<gene>
    <name evidence="2" type="ORF">APHMUC_1308</name>
</gene>
<dbReference type="AlphaFoldDB" id="A0A0F3N7T0"/>
<evidence type="ECO:0000313" key="3">
    <source>
        <dbReference type="Proteomes" id="UP000033441"/>
    </source>
</evidence>
<proteinExistence type="predicted"/>
<evidence type="ECO:0000256" key="1">
    <source>
        <dbReference type="SAM" id="Phobius"/>
    </source>
</evidence>
<protein>
    <submittedName>
        <fullName evidence="2">Uncharacterized protein</fullName>
    </submittedName>
</protein>
<dbReference type="EMBL" id="LANV01000001">
    <property type="protein sequence ID" value="KJV63762.1"/>
    <property type="molecule type" value="Genomic_DNA"/>
</dbReference>
<keyword evidence="1" id="KW-0812">Transmembrane</keyword>
<feature type="transmembrane region" description="Helical" evidence="1">
    <location>
        <begin position="12"/>
        <end position="28"/>
    </location>
</feature>
<keyword evidence="1" id="KW-1133">Transmembrane helix</keyword>
<comment type="caution">
    <text evidence="2">The sequence shown here is derived from an EMBL/GenBank/DDBJ whole genome shotgun (WGS) entry which is preliminary data.</text>
</comment>